<feature type="domain" description="VanZ-like" evidence="2">
    <location>
        <begin position="85"/>
        <end position="193"/>
    </location>
</feature>
<accession>A0ABS5UQ60</accession>
<feature type="transmembrane region" description="Helical" evidence="1">
    <location>
        <begin position="7"/>
        <end position="26"/>
    </location>
</feature>
<evidence type="ECO:0000313" key="3">
    <source>
        <dbReference type="EMBL" id="MBT1172984.1"/>
    </source>
</evidence>
<protein>
    <submittedName>
        <fullName evidence="3">VanZ family protein</fullName>
    </submittedName>
</protein>
<evidence type="ECO:0000259" key="2">
    <source>
        <dbReference type="Pfam" id="PF04892"/>
    </source>
</evidence>
<name>A0ABS5UQ60_9BIFI</name>
<keyword evidence="1" id="KW-0472">Membrane</keyword>
<feature type="transmembrane region" description="Helical" evidence="1">
    <location>
        <begin position="84"/>
        <end position="103"/>
    </location>
</feature>
<feature type="transmembrane region" description="Helical" evidence="1">
    <location>
        <begin position="148"/>
        <end position="167"/>
    </location>
</feature>
<evidence type="ECO:0000256" key="1">
    <source>
        <dbReference type="SAM" id="Phobius"/>
    </source>
</evidence>
<proteinExistence type="predicted"/>
<gene>
    <name evidence="3" type="ORF">JS528_06365</name>
</gene>
<evidence type="ECO:0000313" key="4">
    <source>
        <dbReference type="Proteomes" id="UP000773064"/>
    </source>
</evidence>
<dbReference type="Pfam" id="PF04892">
    <property type="entry name" value="VanZ"/>
    <property type="match status" value="1"/>
</dbReference>
<organism evidence="3 4">
    <name type="scientific">Bifidobacterium santillanense</name>
    <dbReference type="NCBI Taxonomy" id="2809028"/>
    <lineage>
        <taxon>Bacteria</taxon>
        <taxon>Bacillati</taxon>
        <taxon>Actinomycetota</taxon>
        <taxon>Actinomycetes</taxon>
        <taxon>Bifidobacteriales</taxon>
        <taxon>Bifidobacteriaceae</taxon>
        <taxon>Bifidobacterium</taxon>
    </lineage>
</organism>
<keyword evidence="4" id="KW-1185">Reference proteome</keyword>
<feature type="transmembrane region" description="Helical" evidence="1">
    <location>
        <begin position="46"/>
        <end position="72"/>
    </location>
</feature>
<dbReference type="InterPro" id="IPR006976">
    <property type="entry name" value="VanZ-like"/>
</dbReference>
<sequence length="202" mass="22503">MSNTVKNIIISGIAGIATFLILRFLIVDVTSVWATLTILLGRYEFLLQYPLVIISFLTLNALLVALFTYQLLSKHILKPYIHGLFAYYCLILIVIVMFKSPGISGYNFNPLSIWDQIGNDCSAVLFNILLFIPLGCFLRFYTANTTTSSLCCLGLILACEILQPLLHLGIFDVVDIICNLVGSVAGCLLIELIRSHRNPRNN</sequence>
<reference evidence="3 4" key="1">
    <citation type="journal article" date="2021" name="Environ. Microbiol.">
        <title>Genetic insights into the dark matter of the mammalian gut microbiota through targeted genome reconstruction.</title>
        <authorList>
            <person name="Lugli G.A."/>
            <person name="Alessandri G."/>
            <person name="Milani C."/>
            <person name="Viappiani A."/>
            <person name="Fontana F."/>
            <person name="Tarracchini C."/>
            <person name="Mancabelli L."/>
            <person name="Argentini C."/>
            <person name="Ruiz L."/>
            <person name="Margolles A."/>
            <person name="van Sinderen D."/>
            <person name="Turroni F."/>
            <person name="Ventura M."/>
        </authorList>
    </citation>
    <scope>NUCLEOTIDE SEQUENCE [LARGE SCALE GENOMIC DNA]</scope>
    <source>
        <strain evidence="3 4">MA2</strain>
    </source>
</reference>
<feature type="transmembrane region" description="Helical" evidence="1">
    <location>
        <begin position="123"/>
        <end position="141"/>
    </location>
</feature>
<keyword evidence="1" id="KW-0812">Transmembrane</keyword>
<comment type="caution">
    <text evidence="3">The sequence shown here is derived from an EMBL/GenBank/DDBJ whole genome shotgun (WGS) entry which is preliminary data.</text>
</comment>
<dbReference type="EMBL" id="JAFEJS010000005">
    <property type="protein sequence ID" value="MBT1172984.1"/>
    <property type="molecule type" value="Genomic_DNA"/>
</dbReference>
<keyword evidence="1" id="KW-1133">Transmembrane helix</keyword>
<dbReference type="Proteomes" id="UP000773064">
    <property type="component" value="Unassembled WGS sequence"/>
</dbReference>
<dbReference type="RefSeq" id="WP_214358246.1">
    <property type="nucleotide sequence ID" value="NZ_JAFEJS010000005.1"/>
</dbReference>
<feature type="transmembrane region" description="Helical" evidence="1">
    <location>
        <begin position="173"/>
        <end position="193"/>
    </location>
</feature>